<protein>
    <submittedName>
        <fullName evidence="2">YbbR-like domain-containing protein</fullName>
    </submittedName>
</protein>
<keyword evidence="3" id="KW-1185">Reference proteome</keyword>
<dbReference type="Pfam" id="PF07949">
    <property type="entry name" value="YbbR"/>
    <property type="match status" value="1"/>
</dbReference>
<dbReference type="InterPro" id="IPR053154">
    <property type="entry name" value="c-di-AMP_regulator"/>
</dbReference>
<accession>A0ABY3YKF1</accession>
<dbReference type="PANTHER" id="PTHR37804:SF1">
    <property type="entry name" value="CDAA REGULATORY PROTEIN CDAR"/>
    <property type="match status" value="1"/>
</dbReference>
<keyword evidence="1" id="KW-0812">Transmembrane</keyword>
<evidence type="ECO:0000313" key="2">
    <source>
        <dbReference type="EMBL" id="UNY98225.1"/>
    </source>
</evidence>
<dbReference type="EMBL" id="CP094326">
    <property type="protein sequence ID" value="UNY98225.1"/>
    <property type="molecule type" value="Genomic_DNA"/>
</dbReference>
<evidence type="ECO:0000256" key="1">
    <source>
        <dbReference type="SAM" id="Phobius"/>
    </source>
</evidence>
<sequence>MLKDTKANSVVGLLKKPKSLVFLTFMVVSFILWLLIKLSQVYSYPISLDVSYTNLPEDKLLLKASGRKVNVLVEGTGFNLLKANVFNKGADLDLLKVRVKDNKSYLLSNDIENQLKEQYRVIEIKQVLTDSLIFQFGVNKKKTVPVVPDLELSFETDYGLADSLSITPPEIWIRGPENVIDSIQFIHTEKKVIRNIKDDINAEVLLNKPDSLGTIDIEVQKVSVTARVDRFSEKIIKVPLLIENIPEGTQIRTFPQKLDVVCKAPIEDLKTITADKFLIIADYRDVQNGGGYLIPRLIKKPAFLSDVKLMQTKVEFLLKKG</sequence>
<dbReference type="Gene3D" id="2.170.120.30">
    <property type="match status" value="1"/>
</dbReference>
<proteinExistence type="predicted"/>
<organism evidence="2 3">
    <name type="scientific">Zhouia spongiae</name>
    <dbReference type="NCBI Taxonomy" id="2202721"/>
    <lineage>
        <taxon>Bacteria</taxon>
        <taxon>Pseudomonadati</taxon>
        <taxon>Bacteroidota</taxon>
        <taxon>Flavobacteriia</taxon>
        <taxon>Flavobacteriales</taxon>
        <taxon>Flavobacteriaceae</taxon>
        <taxon>Zhouia</taxon>
    </lineage>
</organism>
<dbReference type="RefSeq" id="WP_242936632.1">
    <property type="nucleotide sequence ID" value="NZ_CP094326.1"/>
</dbReference>
<name>A0ABY3YKF1_9FLAO</name>
<reference evidence="2 3" key="1">
    <citation type="journal article" date="2018" name="Int. J. Syst. Evol. Microbiol.">
        <title>Zhouia spongiae sp. nov., isolated from a marine sponge.</title>
        <authorList>
            <person name="Zhuang L."/>
            <person name="Lin B."/>
            <person name="Qin F."/>
            <person name="Luo L."/>
        </authorList>
    </citation>
    <scope>NUCLEOTIDE SEQUENCE [LARGE SCALE GENOMIC DNA]</scope>
    <source>
        <strain evidence="2 3">HN-Y44</strain>
    </source>
</reference>
<keyword evidence="1" id="KW-0472">Membrane</keyword>
<gene>
    <name evidence="2" type="ORF">MQE36_14175</name>
</gene>
<feature type="transmembrane region" description="Helical" evidence="1">
    <location>
        <begin position="20"/>
        <end position="36"/>
    </location>
</feature>
<keyword evidence="1" id="KW-1133">Transmembrane helix</keyword>
<dbReference type="InterPro" id="IPR012505">
    <property type="entry name" value="YbbR"/>
</dbReference>
<dbReference type="Gene3D" id="2.170.120.40">
    <property type="entry name" value="YbbR-like domain"/>
    <property type="match status" value="1"/>
</dbReference>
<dbReference type="PANTHER" id="PTHR37804">
    <property type="entry name" value="CDAA REGULATORY PROTEIN CDAR"/>
    <property type="match status" value="1"/>
</dbReference>
<dbReference type="Proteomes" id="UP000829476">
    <property type="component" value="Chromosome"/>
</dbReference>
<evidence type="ECO:0000313" key="3">
    <source>
        <dbReference type="Proteomes" id="UP000829476"/>
    </source>
</evidence>